<organism evidence="1 2">
    <name type="scientific">Auricularia subglabra (strain TFB-10046 / SS5)</name>
    <name type="common">White-rot fungus</name>
    <name type="synonym">Auricularia delicata (strain TFB10046)</name>
    <dbReference type="NCBI Taxonomy" id="717982"/>
    <lineage>
        <taxon>Eukaryota</taxon>
        <taxon>Fungi</taxon>
        <taxon>Dikarya</taxon>
        <taxon>Basidiomycota</taxon>
        <taxon>Agaricomycotina</taxon>
        <taxon>Agaricomycetes</taxon>
        <taxon>Auriculariales</taxon>
        <taxon>Auriculariaceae</taxon>
        <taxon>Auricularia</taxon>
    </lineage>
</organism>
<dbReference type="KEGG" id="adl:AURDEDRAFT_169612"/>
<accession>J0WXH5</accession>
<evidence type="ECO:0000313" key="1">
    <source>
        <dbReference type="EMBL" id="EJD41450.1"/>
    </source>
</evidence>
<dbReference type="eggNOG" id="ENOG502SY6A">
    <property type="taxonomic scope" value="Eukaryota"/>
</dbReference>
<dbReference type="InParanoid" id="J0WXH5"/>
<evidence type="ECO:0000313" key="2">
    <source>
        <dbReference type="Proteomes" id="UP000006514"/>
    </source>
</evidence>
<dbReference type="AlphaFoldDB" id="J0WXH5"/>
<name>J0WXH5_AURST</name>
<gene>
    <name evidence="1" type="ORF">AURDEDRAFT_169612</name>
</gene>
<protein>
    <submittedName>
        <fullName evidence="1">Uncharacterized protein</fullName>
    </submittedName>
</protein>
<dbReference type="Proteomes" id="UP000006514">
    <property type="component" value="Unassembled WGS sequence"/>
</dbReference>
<keyword evidence="2" id="KW-1185">Reference proteome</keyword>
<dbReference type="EMBL" id="JH687793">
    <property type="protein sequence ID" value="EJD41450.1"/>
    <property type="molecule type" value="Genomic_DNA"/>
</dbReference>
<sequence>MPSATGSITAVGNNKFAAVFDIDGENHTFSGVANSSAPSFASSSATLTYDRADELTATRKYNAAIAGAIIIIKLSNGPSIEGTLDTPGAPGVTYNVSGTGIWGEN</sequence>
<reference evidence="2" key="1">
    <citation type="journal article" date="2012" name="Science">
        <title>The Paleozoic origin of enzymatic lignin decomposition reconstructed from 31 fungal genomes.</title>
        <authorList>
            <person name="Floudas D."/>
            <person name="Binder M."/>
            <person name="Riley R."/>
            <person name="Barry K."/>
            <person name="Blanchette R.A."/>
            <person name="Henrissat B."/>
            <person name="Martinez A.T."/>
            <person name="Otillar R."/>
            <person name="Spatafora J.W."/>
            <person name="Yadav J.S."/>
            <person name="Aerts A."/>
            <person name="Benoit I."/>
            <person name="Boyd A."/>
            <person name="Carlson A."/>
            <person name="Copeland A."/>
            <person name="Coutinho P.M."/>
            <person name="de Vries R.P."/>
            <person name="Ferreira P."/>
            <person name="Findley K."/>
            <person name="Foster B."/>
            <person name="Gaskell J."/>
            <person name="Glotzer D."/>
            <person name="Gorecki P."/>
            <person name="Heitman J."/>
            <person name="Hesse C."/>
            <person name="Hori C."/>
            <person name="Igarashi K."/>
            <person name="Jurgens J.A."/>
            <person name="Kallen N."/>
            <person name="Kersten P."/>
            <person name="Kohler A."/>
            <person name="Kuees U."/>
            <person name="Kumar T.K.A."/>
            <person name="Kuo A."/>
            <person name="LaButti K."/>
            <person name="Larrondo L.F."/>
            <person name="Lindquist E."/>
            <person name="Ling A."/>
            <person name="Lombard V."/>
            <person name="Lucas S."/>
            <person name="Lundell T."/>
            <person name="Martin R."/>
            <person name="McLaughlin D.J."/>
            <person name="Morgenstern I."/>
            <person name="Morin E."/>
            <person name="Murat C."/>
            <person name="Nagy L.G."/>
            <person name="Nolan M."/>
            <person name="Ohm R.A."/>
            <person name="Patyshakuliyeva A."/>
            <person name="Rokas A."/>
            <person name="Ruiz-Duenas F.J."/>
            <person name="Sabat G."/>
            <person name="Salamov A."/>
            <person name="Samejima M."/>
            <person name="Schmutz J."/>
            <person name="Slot J.C."/>
            <person name="St John F."/>
            <person name="Stenlid J."/>
            <person name="Sun H."/>
            <person name="Sun S."/>
            <person name="Syed K."/>
            <person name="Tsang A."/>
            <person name="Wiebenga A."/>
            <person name="Young D."/>
            <person name="Pisabarro A."/>
            <person name="Eastwood D.C."/>
            <person name="Martin F."/>
            <person name="Cullen D."/>
            <person name="Grigoriev I.V."/>
            <person name="Hibbett D.S."/>
        </authorList>
    </citation>
    <scope>NUCLEOTIDE SEQUENCE [LARGE SCALE GENOMIC DNA]</scope>
    <source>
        <strain evidence="2">TFB10046</strain>
    </source>
</reference>
<proteinExistence type="predicted"/>
<dbReference type="OMA" id="DIDGENH"/>